<dbReference type="InterPro" id="IPR005614">
    <property type="entry name" value="NrfD-like"/>
</dbReference>
<comment type="subcellular location">
    <subcellularLocation>
        <location evidence="1">Cell membrane</location>
        <topology evidence="1">Multi-pass membrane protein</topology>
    </subcellularLocation>
</comment>
<dbReference type="InterPro" id="IPR052049">
    <property type="entry name" value="Electron_transfer_protein"/>
</dbReference>
<proteinExistence type="inferred from homology"/>
<comment type="similarity">
    <text evidence="2">Belongs to the NrfD family.</text>
</comment>
<dbReference type="Pfam" id="PF03916">
    <property type="entry name" value="NrfD"/>
    <property type="match status" value="1"/>
</dbReference>
<gene>
    <name evidence="8" type="ORF">THII_0025</name>
</gene>
<dbReference type="HOGENOM" id="CLU_045348_1_1_6"/>
<keyword evidence="5 7" id="KW-1133">Transmembrane helix</keyword>
<dbReference type="EMBL" id="AP014633">
    <property type="protein sequence ID" value="BAP54322.1"/>
    <property type="molecule type" value="Genomic_DNA"/>
</dbReference>
<protein>
    <submittedName>
        <fullName evidence="8">Polysulfide reductase NrfD</fullName>
    </submittedName>
</protein>
<keyword evidence="6 7" id="KW-0472">Membrane</keyword>
<keyword evidence="3" id="KW-1003">Cell membrane</keyword>
<feature type="transmembrane region" description="Helical" evidence="7">
    <location>
        <begin position="221"/>
        <end position="239"/>
    </location>
</feature>
<dbReference type="STRING" id="40754.THII_0025"/>
<evidence type="ECO:0000256" key="5">
    <source>
        <dbReference type="ARBA" id="ARBA00022989"/>
    </source>
</evidence>
<keyword evidence="9" id="KW-1185">Reference proteome</keyword>
<dbReference type="OrthoDB" id="9770779at2"/>
<feature type="transmembrane region" description="Helical" evidence="7">
    <location>
        <begin position="251"/>
        <end position="273"/>
    </location>
</feature>
<evidence type="ECO:0000256" key="6">
    <source>
        <dbReference type="ARBA" id="ARBA00023136"/>
    </source>
</evidence>
<dbReference type="Proteomes" id="UP000031623">
    <property type="component" value="Chromosome"/>
</dbReference>
<dbReference type="KEGG" id="tig:THII_0025"/>
<dbReference type="Gene3D" id="1.20.1630.10">
    <property type="entry name" value="Formate dehydrogenase/DMSO reductase domain"/>
    <property type="match status" value="1"/>
</dbReference>
<feature type="transmembrane region" description="Helical" evidence="7">
    <location>
        <begin position="47"/>
        <end position="70"/>
    </location>
</feature>
<evidence type="ECO:0000256" key="7">
    <source>
        <dbReference type="SAM" id="Phobius"/>
    </source>
</evidence>
<evidence type="ECO:0000256" key="4">
    <source>
        <dbReference type="ARBA" id="ARBA00022692"/>
    </source>
</evidence>
<dbReference type="AlphaFoldDB" id="A0A090AGJ7"/>
<evidence type="ECO:0000256" key="3">
    <source>
        <dbReference type="ARBA" id="ARBA00022475"/>
    </source>
</evidence>
<dbReference type="PANTHER" id="PTHR34856:SF2">
    <property type="entry name" value="PROTEIN NRFD"/>
    <property type="match status" value="1"/>
</dbReference>
<feature type="transmembrane region" description="Helical" evidence="7">
    <location>
        <begin position="178"/>
        <end position="201"/>
    </location>
</feature>
<feature type="transmembrane region" description="Helical" evidence="7">
    <location>
        <begin position="143"/>
        <end position="166"/>
    </location>
</feature>
<feature type="transmembrane region" description="Helical" evidence="7">
    <location>
        <begin position="12"/>
        <end position="35"/>
    </location>
</feature>
<organism evidence="8 9">
    <name type="scientific">Thioploca ingrica</name>
    <dbReference type="NCBI Taxonomy" id="40754"/>
    <lineage>
        <taxon>Bacteria</taxon>
        <taxon>Pseudomonadati</taxon>
        <taxon>Pseudomonadota</taxon>
        <taxon>Gammaproteobacteria</taxon>
        <taxon>Thiotrichales</taxon>
        <taxon>Thiotrichaceae</taxon>
        <taxon>Thioploca</taxon>
    </lineage>
</organism>
<evidence type="ECO:0000313" key="8">
    <source>
        <dbReference type="EMBL" id="BAP54322.1"/>
    </source>
</evidence>
<evidence type="ECO:0000256" key="2">
    <source>
        <dbReference type="ARBA" id="ARBA00008929"/>
    </source>
</evidence>
<feature type="transmembrane region" description="Helical" evidence="7">
    <location>
        <begin position="90"/>
        <end position="112"/>
    </location>
</feature>
<reference evidence="8 9" key="1">
    <citation type="journal article" date="2014" name="ISME J.">
        <title>Ecophysiology of Thioploca ingrica as revealed by the complete genome sequence supplemented with proteomic evidence.</title>
        <authorList>
            <person name="Kojima H."/>
            <person name="Ogura Y."/>
            <person name="Yamamoto N."/>
            <person name="Togashi T."/>
            <person name="Mori H."/>
            <person name="Watanabe T."/>
            <person name="Nemoto F."/>
            <person name="Kurokawa K."/>
            <person name="Hayashi T."/>
            <person name="Fukui M."/>
        </authorList>
    </citation>
    <scope>NUCLEOTIDE SEQUENCE [LARGE SCALE GENOMIC DNA]</scope>
</reference>
<accession>A0A090AGJ7</accession>
<dbReference type="GO" id="GO:0005886">
    <property type="term" value="C:plasma membrane"/>
    <property type="evidence" value="ECO:0007669"/>
    <property type="project" value="UniProtKB-SubCell"/>
</dbReference>
<keyword evidence="4 7" id="KW-0812">Transmembrane</keyword>
<dbReference type="PANTHER" id="PTHR34856">
    <property type="entry name" value="PROTEIN NRFD"/>
    <property type="match status" value="1"/>
</dbReference>
<evidence type="ECO:0000313" key="9">
    <source>
        <dbReference type="Proteomes" id="UP000031623"/>
    </source>
</evidence>
<feature type="transmembrane region" description="Helical" evidence="7">
    <location>
        <begin position="285"/>
        <end position="302"/>
    </location>
</feature>
<name>A0A090AGJ7_9GAMM</name>
<sequence length="338" mass="38192">MEGMYYDTQAVWTWWIAIYLFLGGLGGATVVTSCLTNMYVKEHKPLVLWGVISAFIMLSLGSFLLFLHLLNKINVIHVLNPMVLIHKPDAWISWGTQFIVWMMVWSIIYALPYMLETPFFTKMPIIGTLLKLFGWLGKLSKKFHGLIGWLAVINSVGTVFYTGLLLQSFPAVALWHNPGVPLLFIVSALSTSMAFLLLVLYLVINREEDQALRVLYERTDVILIGVELLIIFVFFHYTTYGLESARSTAHILWNSLGWIFGFVVFGLIVPFLIELRGVTKGWGSPAPIVLAAIMVLSGGYLLRHYFMYAGVYERPYPAVNSISHHAQLQPKTTPEPQG</sequence>
<evidence type="ECO:0000256" key="1">
    <source>
        <dbReference type="ARBA" id="ARBA00004651"/>
    </source>
</evidence>